<sequence>MTIQYYAQQLEAINYKALWVGQNMMEKIEGISEHTAFIRPIPELHSVAEIIGHMIALNIDVINKFKIHFKLQQIYQPEHWRSNEELKTIGWKQLKEDYEKSILSIIVLIGDKDDSLLEKTYTENHHRSVNPFEFALEGVIHHTLYHLGQLGITIKLLIRKELHVS</sequence>
<accession>A0ABV9HWA0</accession>
<evidence type="ECO:0000259" key="1">
    <source>
        <dbReference type="Pfam" id="PF12867"/>
    </source>
</evidence>
<evidence type="ECO:0000313" key="3">
    <source>
        <dbReference type="Proteomes" id="UP001596043"/>
    </source>
</evidence>
<dbReference type="InterPro" id="IPR024775">
    <property type="entry name" value="DinB-like"/>
</dbReference>
<dbReference type="RefSeq" id="WP_379978317.1">
    <property type="nucleotide sequence ID" value="NZ_JBHSFV010000004.1"/>
</dbReference>
<feature type="domain" description="DinB-like" evidence="1">
    <location>
        <begin position="22"/>
        <end position="150"/>
    </location>
</feature>
<reference evidence="3" key="1">
    <citation type="journal article" date="2019" name="Int. J. Syst. Evol. Microbiol.">
        <title>The Global Catalogue of Microorganisms (GCM) 10K type strain sequencing project: providing services to taxonomists for standard genome sequencing and annotation.</title>
        <authorList>
            <consortium name="The Broad Institute Genomics Platform"/>
            <consortium name="The Broad Institute Genome Sequencing Center for Infectious Disease"/>
            <person name="Wu L."/>
            <person name="Ma J."/>
        </authorList>
    </citation>
    <scope>NUCLEOTIDE SEQUENCE [LARGE SCALE GENOMIC DNA]</scope>
    <source>
        <strain evidence="3">YJ-61-S</strain>
    </source>
</reference>
<gene>
    <name evidence="2" type="ORF">ACFO3O_09255</name>
</gene>
<dbReference type="Pfam" id="PF12867">
    <property type="entry name" value="DinB_2"/>
    <property type="match status" value="1"/>
</dbReference>
<keyword evidence="3" id="KW-1185">Reference proteome</keyword>
<dbReference type="Gene3D" id="1.20.120.450">
    <property type="entry name" value="dinb family like domain"/>
    <property type="match status" value="1"/>
</dbReference>
<organism evidence="2 3">
    <name type="scientific">Dokdonia ponticola</name>
    <dbReference type="NCBI Taxonomy" id="2041041"/>
    <lineage>
        <taxon>Bacteria</taxon>
        <taxon>Pseudomonadati</taxon>
        <taxon>Bacteroidota</taxon>
        <taxon>Flavobacteriia</taxon>
        <taxon>Flavobacteriales</taxon>
        <taxon>Flavobacteriaceae</taxon>
        <taxon>Dokdonia</taxon>
    </lineage>
</organism>
<dbReference type="SUPFAM" id="SSF109854">
    <property type="entry name" value="DinB/YfiT-like putative metalloenzymes"/>
    <property type="match status" value="1"/>
</dbReference>
<evidence type="ECO:0000313" key="2">
    <source>
        <dbReference type="EMBL" id="MFC4634093.1"/>
    </source>
</evidence>
<dbReference type="InterPro" id="IPR034660">
    <property type="entry name" value="DinB/YfiT-like"/>
</dbReference>
<proteinExistence type="predicted"/>
<dbReference type="EMBL" id="JBHSFV010000004">
    <property type="protein sequence ID" value="MFC4634093.1"/>
    <property type="molecule type" value="Genomic_DNA"/>
</dbReference>
<dbReference type="Proteomes" id="UP001596043">
    <property type="component" value="Unassembled WGS sequence"/>
</dbReference>
<name>A0ABV9HWA0_9FLAO</name>
<protein>
    <submittedName>
        <fullName evidence="2">DinB family protein</fullName>
    </submittedName>
</protein>
<comment type="caution">
    <text evidence="2">The sequence shown here is derived from an EMBL/GenBank/DDBJ whole genome shotgun (WGS) entry which is preliminary data.</text>
</comment>